<feature type="region of interest" description="Disordered" evidence="9">
    <location>
        <begin position="232"/>
        <end position="254"/>
    </location>
</feature>
<dbReference type="OrthoDB" id="1733656at2759"/>
<evidence type="ECO:0000256" key="6">
    <source>
        <dbReference type="ARBA" id="ARBA00023132"/>
    </source>
</evidence>
<evidence type="ECO:0000256" key="1">
    <source>
        <dbReference type="ARBA" id="ARBA00004567"/>
    </source>
</evidence>
<keyword evidence="12" id="KW-1185">Reference proteome</keyword>
<evidence type="ECO:0000313" key="11">
    <source>
        <dbReference type="EMBL" id="PRT52816.1"/>
    </source>
</evidence>
<feature type="compositionally biased region" description="Polar residues" evidence="9">
    <location>
        <begin position="39"/>
        <end position="55"/>
    </location>
</feature>
<dbReference type="SUPFAM" id="SSF54928">
    <property type="entry name" value="RNA-binding domain, RBD"/>
    <property type="match status" value="1"/>
</dbReference>
<dbReference type="GO" id="GO:0017056">
    <property type="term" value="F:structural constituent of nuclear pore"/>
    <property type="evidence" value="ECO:0007669"/>
    <property type="project" value="TreeGrafter"/>
</dbReference>
<feature type="region of interest" description="Disordered" evidence="9">
    <location>
        <begin position="1"/>
        <end position="73"/>
    </location>
</feature>
<dbReference type="InterPro" id="IPR007846">
    <property type="entry name" value="RRM_NUP35_dom"/>
</dbReference>
<evidence type="ECO:0000256" key="4">
    <source>
        <dbReference type="ARBA" id="ARBA00022927"/>
    </source>
</evidence>
<keyword evidence="7 8" id="KW-0539">Nucleus</keyword>
<dbReference type="PANTHER" id="PTHR21527:SF6">
    <property type="entry name" value="NUCLEOPORIN NUP35"/>
    <property type="match status" value="1"/>
</dbReference>
<evidence type="ECO:0000256" key="9">
    <source>
        <dbReference type="SAM" id="MobiDB-lite"/>
    </source>
</evidence>
<dbReference type="GO" id="GO:0051028">
    <property type="term" value="P:mRNA transport"/>
    <property type="evidence" value="ECO:0007669"/>
    <property type="project" value="UniProtKB-UniRule"/>
</dbReference>
<reference evidence="11 12" key="1">
    <citation type="submission" date="2017-04" db="EMBL/GenBank/DDBJ databases">
        <title>Genome sequencing of [Candida] sorbophila.</title>
        <authorList>
            <person name="Ahn J.O."/>
        </authorList>
    </citation>
    <scope>NUCLEOTIDE SEQUENCE [LARGE SCALE GENOMIC DNA]</scope>
    <source>
        <strain evidence="11 12">DS02</strain>
    </source>
</reference>
<dbReference type="Pfam" id="PF05172">
    <property type="entry name" value="RRM_Nup35"/>
    <property type="match status" value="1"/>
</dbReference>
<dbReference type="GO" id="GO:0044615">
    <property type="term" value="C:nuclear pore nuclear basket"/>
    <property type="evidence" value="ECO:0007669"/>
    <property type="project" value="TreeGrafter"/>
</dbReference>
<feature type="domain" description="RRM Nup35-type" evidence="10">
    <location>
        <begin position="105"/>
        <end position="200"/>
    </location>
</feature>
<name>A0A2T0FCU3_9ASCO</name>
<dbReference type="GO" id="GO:0006999">
    <property type="term" value="P:nuclear pore organization"/>
    <property type="evidence" value="ECO:0007669"/>
    <property type="project" value="TreeGrafter"/>
</dbReference>
<keyword evidence="4" id="KW-0653">Protein transport</keyword>
<dbReference type="PANTHER" id="PTHR21527">
    <property type="entry name" value="NUCLEOPORIN NUP35"/>
    <property type="match status" value="1"/>
</dbReference>
<sequence>MTQPLPAWAGDGKRFVPTHLNSGTTRSSFETGEEMPSSFRRTSVSGSIFSAQGSSFGAPKTLRKPADADLPPSESIHINRTKDLSEISFKTESKPAVTPSRDTAAHQDTAVLVFGFPAGMTMAVIQHFSQFGTIIENSSNVVSASPNTSTPPAIECGRNWLRLRYKDRQAAERAVGENGRMLPGEFVVGAVLADGGDGVPAPSAYNSLLVDESDTSILADVSSILDKSITGKLPEPQPVVEPSPPSSAPSVSDPAKLVIKAPATSLFKHKEKHGVTLPHLSIHAPESLEKEIGWLSWGAKKLREAVFGWDDL</sequence>
<evidence type="ECO:0000256" key="2">
    <source>
        <dbReference type="ARBA" id="ARBA00022448"/>
    </source>
</evidence>
<keyword evidence="2 8" id="KW-0813">Transport</keyword>
<dbReference type="GO" id="GO:0003676">
    <property type="term" value="F:nucleic acid binding"/>
    <property type="evidence" value="ECO:0007669"/>
    <property type="project" value="InterPro"/>
</dbReference>
<organism evidence="11 12">
    <name type="scientific">Wickerhamiella sorbophila</name>
    <dbReference type="NCBI Taxonomy" id="45607"/>
    <lineage>
        <taxon>Eukaryota</taxon>
        <taxon>Fungi</taxon>
        <taxon>Dikarya</taxon>
        <taxon>Ascomycota</taxon>
        <taxon>Saccharomycotina</taxon>
        <taxon>Dipodascomycetes</taxon>
        <taxon>Dipodascales</taxon>
        <taxon>Trichomonascaceae</taxon>
        <taxon>Wickerhamiella</taxon>
    </lineage>
</organism>
<evidence type="ECO:0000256" key="8">
    <source>
        <dbReference type="PROSITE-ProRule" id="PRU00804"/>
    </source>
</evidence>
<dbReference type="AlphaFoldDB" id="A0A2T0FCU3"/>
<dbReference type="GeneID" id="36514185"/>
<evidence type="ECO:0000256" key="3">
    <source>
        <dbReference type="ARBA" id="ARBA00022816"/>
    </source>
</evidence>
<feature type="compositionally biased region" description="Polar residues" evidence="9">
    <location>
        <begin position="19"/>
        <end position="30"/>
    </location>
</feature>
<keyword evidence="6 8" id="KW-0906">Nuclear pore complex</keyword>
<keyword evidence="5" id="KW-0811">Translocation</keyword>
<keyword evidence="3 8" id="KW-0509">mRNA transport</keyword>
<evidence type="ECO:0000256" key="5">
    <source>
        <dbReference type="ARBA" id="ARBA00023010"/>
    </source>
</evidence>
<proteinExistence type="predicted"/>
<evidence type="ECO:0000256" key="7">
    <source>
        <dbReference type="ARBA" id="ARBA00023242"/>
    </source>
</evidence>
<comment type="subcellular location">
    <subcellularLocation>
        <location evidence="1">Nucleus</location>
        <location evidence="1">Nuclear pore complex</location>
    </subcellularLocation>
</comment>
<evidence type="ECO:0000259" key="10">
    <source>
        <dbReference type="PROSITE" id="PS51472"/>
    </source>
</evidence>
<dbReference type="GO" id="GO:0044613">
    <property type="term" value="C:nuclear pore central transport channel"/>
    <property type="evidence" value="ECO:0007669"/>
    <property type="project" value="TreeGrafter"/>
</dbReference>
<evidence type="ECO:0000313" key="12">
    <source>
        <dbReference type="Proteomes" id="UP000238350"/>
    </source>
</evidence>
<accession>A0A2T0FCU3</accession>
<dbReference type="RefSeq" id="XP_024662762.1">
    <property type="nucleotide sequence ID" value="XM_024806994.1"/>
</dbReference>
<dbReference type="InterPro" id="IPR035979">
    <property type="entry name" value="RBD_domain_sf"/>
</dbReference>
<dbReference type="GO" id="GO:0005543">
    <property type="term" value="F:phospholipid binding"/>
    <property type="evidence" value="ECO:0007669"/>
    <property type="project" value="TreeGrafter"/>
</dbReference>
<dbReference type="InterPro" id="IPR012677">
    <property type="entry name" value="Nucleotide-bd_a/b_plait_sf"/>
</dbReference>
<dbReference type="Gene3D" id="3.30.70.330">
    <property type="match status" value="1"/>
</dbReference>
<dbReference type="STRING" id="45607.A0A2T0FCU3"/>
<dbReference type="PROSITE" id="PS51472">
    <property type="entry name" value="RRM_NUP35"/>
    <property type="match status" value="1"/>
</dbReference>
<dbReference type="GO" id="GO:0006607">
    <property type="term" value="P:NLS-bearing protein import into nucleus"/>
    <property type="evidence" value="ECO:0007669"/>
    <property type="project" value="TreeGrafter"/>
</dbReference>
<dbReference type="EMBL" id="NDIQ01000001">
    <property type="protein sequence ID" value="PRT52816.1"/>
    <property type="molecule type" value="Genomic_DNA"/>
</dbReference>
<feature type="compositionally biased region" description="Pro residues" evidence="9">
    <location>
        <begin position="235"/>
        <end position="247"/>
    </location>
</feature>
<dbReference type="Proteomes" id="UP000238350">
    <property type="component" value="Unassembled WGS sequence"/>
</dbReference>
<gene>
    <name evidence="11" type="ORF">B9G98_00436</name>
</gene>
<comment type="caution">
    <text evidence="11">The sequence shown here is derived from an EMBL/GenBank/DDBJ whole genome shotgun (WGS) entry which is preliminary data.</text>
</comment>
<protein>
    <submittedName>
        <fullName evidence="11">Nucleoporin nup40</fullName>
    </submittedName>
</protein>